<dbReference type="PANTHER" id="PTHR44591">
    <property type="entry name" value="STRESS RESPONSE REGULATOR PROTEIN 1"/>
    <property type="match status" value="1"/>
</dbReference>
<dbReference type="PROSITE" id="PS50110">
    <property type="entry name" value="RESPONSE_REGULATORY"/>
    <property type="match status" value="1"/>
</dbReference>
<sequence length="317" mass="35308">MNILVCDDSAVARKSIVRSIDHQPSLSIFEAEHGQAALQLMEAHPIDVLFLDLTMPVMDGFEVLEALPKGIHSTQIVVFSADVQEQAKNRCLELGANYFISKPFLDTEVQTIFSKLGLKFNQPSKRDHFDHTPEQKFREVANIALGKGAAIMANHLNHFIELPIPHVGYLTYSELAMTMSDALHQPNTTAITQRFVGGQIHGEAFVSLRGKEVLELGAKLGYQTAFTSTNEIYQNIANLLVSSFLLSLGEMLDKSFSLRQPALLSGSALKQIQSKENQQLFAVEYTCYTEAMDFECEVLFLVDKPSVRVILDVMENV</sequence>
<dbReference type="InterPro" id="IPR011006">
    <property type="entry name" value="CheY-like_superfamily"/>
</dbReference>
<protein>
    <submittedName>
        <fullName evidence="5">Response regulator</fullName>
    </submittedName>
</protein>
<dbReference type="SMART" id="SM00448">
    <property type="entry name" value="REC"/>
    <property type="match status" value="1"/>
</dbReference>
<dbReference type="SUPFAM" id="SSF52172">
    <property type="entry name" value="CheY-like"/>
    <property type="match status" value="1"/>
</dbReference>
<dbReference type="InterPro" id="IPR028976">
    <property type="entry name" value="CheC-like_sf"/>
</dbReference>
<keyword evidence="1" id="KW-0145">Chemotaxis</keyword>
<dbReference type="InterPro" id="IPR050595">
    <property type="entry name" value="Bact_response_regulator"/>
</dbReference>
<evidence type="ECO:0000259" key="4">
    <source>
        <dbReference type="PROSITE" id="PS50110"/>
    </source>
</evidence>
<dbReference type="Proteomes" id="UP000464262">
    <property type="component" value="Chromosome 2"/>
</dbReference>
<dbReference type="PANTHER" id="PTHR44591:SF24">
    <property type="entry name" value="PROTEIN-GLUTAMATE METHYLESTERASE_PROTEIN-GLUTAMINE GLUTAMINASE 1"/>
    <property type="match status" value="1"/>
</dbReference>
<name>A0A7Z2T7S7_9VIBR</name>
<dbReference type="CDD" id="cd17910">
    <property type="entry name" value="CheC_ClassII"/>
    <property type="match status" value="1"/>
</dbReference>
<keyword evidence="2 3" id="KW-0597">Phosphoprotein</keyword>
<dbReference type="Gene3D" id="3.40.50.2300">
    <property type="match status" value="1"/>
</dbReference>
<dbReference type="Pfam" id="PF00072">
    <property type="entry name" value="Response_reg"/>
    <property type="match status" value="1"/>
</dbReference>
<evidence type="ECO:0000313" key="6">
    <source>
        <dbReference type="Proteomes" id="UP000464262"/>
    </source>
</evidence>
<reference evidence="5 6" key="1">
    <citation type="submission" date="2020-01" db="EMBL/GenBank/DDBJ databases">
        <title>Whole genome and functional gene identification of agarase of Vibrio HN897.</title>
        <authorList>
            <person name="Liu Y."/>
            <person name="Zhao Z."/>
        </authorList>
    </citation>
    <scope>NUCLEOTIDE SEQUENCE [LARGE SCALE GENOMIC DNA]</scope>
    <source>
        <strain evidence="5 6">HN897</strain>
    </source>
</reference>
<organism evidence="5 6">
    <name type="scientific">Vibrio astriarenae</name>
    <dbReference type="NCBI Taxonomy" id="1481923"/>
    <lineage>
        <taxon>Bacteria</taxon>
        <taxon>Pseudomonadati</taxon>
        <taxon>Pseudomonadota</taxon>
        <taxon>Gammaproteobacteria</taxon>
        <taxon>Vibrionales</taxon>
        <taxon>Vibrionaceae</taxon>
        <taxon>Vibrio</taxon>
    </lineage>
</organism>
<accession>A0A7Z2T7S7</accession>
<dbReference type="EMBL" id="CP047476">
    <property type="protein sequence ID" value="QIA65850.1"/>
    <property type="molecule type" value="Genomic_DNA"/>
</dbReference>
<dbReference type="GO" id="GO:0000160">
    <property type="term" value="P:phosphorelay signal transduction system"/>
    <property type="evidence" value="ECO:0007669"/>
    <property type="project" value="InterPro"/>
</dbReference>
<keyword evidence="6" id="KW-1185">Reference proteome</keyword>
<gene>
    <name evidence="5" type="ORF">GT360_20285</name>
</gene>
<proteinExistence type="predicted"/>
<dbReference type="RefSeq" id="WP_164650748.1">
    <property type="nucleotide sequence ID" value="NZ_CP047476.1"/>
</dbReference>
<evidence type="ECO:0000313" key="5">
    <source>
        <dbReference type="EMBL" id="QIA65850.1"/>
    </source>
</evidence>
<dbReference type="CDD" id="cd17593">
    <property type="entry name" value="REC_CheC-like"/>
    <property type="match status" value="1"/>
</dbReference>
<evidence type="ECO:0000256" key="3">
    <source>
        <dbReference type="PROSITE-ProRule" id="PRU00169"/>
    </source>
</evidence>
<dbReference type="InterPro" id="IPR001789">
    <property type="entry name" value="Sig_transdc_resp-reg_receiver"/>
</dbReference>
<dbReference type="GO" id="GO:0006935">
    <property type="term" value="P:chemotaxis"/>
    <property type="evidence" value="ECO:0007669"/>
    <property type="project" value="UniProtKB-KW"/>
</dbReference>
<feature type="domain" description="Response regulatory" evidence="4">
    <location>
        <begin position="2"/>
        <end position="117"/>
    </location>
</feature>
<dbReference type="Gene3D" id="3.40.1550.10">
    <property type="entry name" value="CheC-like"/>
    <property type="match status" value="1"/>
</dbReference>
<evidence type="ECO:0000256" key="1">
    <source>
        <dbReference type="ARBA" id="ARBA00022500"/>
    </source>
</evidence>
<dbReference type="SUPFAM" id="SSF103039">
    <property type="entry name" value="CheC-like"/>
    <property type="match status" value="1"/>
</dbReference>
<feature type="modified residue" description="4-aspartylphosphate" evidence="3">
    <location>
        <position position="52"/>
    </location>
</feature>
<dbReference type="AlphaFoldDB" id="A0A7Z2T7S7"/>
<dbReference type="KEGG" id="vas:GT360_20285"/>
<evidence type="ECO:0000256" key="2">
    <source>
        <dbReference type="ARBA" id="ARBA00022553"/>
    </source>
</evidence>